<dbReference type="AlphaFoldDB" id="A0A558DPC9"/>
<evidence type="ECO:0000256" key="9">
    <source>
        <dbReference type="ARBA" id="ARBA00023264"/>
    </source>
</evidence>
<evidence type="ECO:0000256" key="6">
    <source>
        <dbReference type="ARBA" id="ARBA00023098"/>
    </source>
</evidence>
<dbReference type="Proteomes" id="UP000316649">
    <property type="component" value="Unassembled WGS sequence"/>
</dbReference>
<feature type="transmembrane region" description="Helical" evidence="10">
    <location>
        <begin position="152"/>
        <end position="176"/>
    </location>
</feature>
<comment type="caution">
    <text evidence="11">The sequence shown here is derived from an EMBL/GenBank/DDBJ whole genome shotgun (WGS) entry which is preliminary data.</text>
</comment>
<keyword evidence="5 10" id="KW-1133">Transmembrane helix</keyword>
<evidence type="ECO:0000256" key="1">
    <source>
        <dbReference type="ARBA" id="ARBA00022475"/>
    </source>
</evidence>
<comment type="subcellular location">
    <subcellularLocation>
        <location evidence="10">Cell membrane</location>
        <topology evidence="10">Multi-pass membrane protein</topology>
    </subcellularLocation>
</comment>
<dbReference type="GO" id="GO:0005886">
    <property type="term" value="C:plasma membrane"/>
    <property type="evidence" value="ECO:0007669"/>
    <property type="project" value="UniProtKB-SubCell"/>
</dbReference>
<dbReference type="RefSeq" id="WP_144357351.1">
    <property type="nucleotide sequence ID" value="NZ_VMNH01000003.1"/>
</dbReference>
<gene>
    <name evidence="10 11" type="primary">plsY</name>
    <name evidence="11" type="ORF">FHP88_01990</name>
</gene>
<name>A0A558DPC9_9GAMM</name>
<dbReference type="PANTHER" id="PTHR30309">
    <property type="entry name" value="INNER MEMBRANE PROTEIN YGIH"/>
    <property type="match status" value="1"/>
</dbReference>
<keyword evidence="9 10" id="KW-1208">Phospholipid metabolism</keyword>
<keyword evidence="3 10" id="KW-0808">Transferase</keyword>
<reference evidence="11 12" key="1">
    <citation type="submission" date="2019-07" db="EMBL/GenBank/DDBJ databases">
        <title>The pathways for chlorine oxyanion respiration interact through the shared metabolite chlorate.</title>
        <authorList>
            <person name="Barnum T.P."/>
            <person name="Cheng Y."/>
            <person name="Hill K.A."/>
            <person name="Lucas L.N."/>
            <person name="Carlson H.K."/>
            <person name="Coates J.D."/>
        </authorList>
    </citation>
    <scope>NUCLEOTIDE SEQUENCE [LARGE SCALE GENOMIC DNA]</scope>
    <source>
        <strain evidence="11 12">BK-1</strain>
    </source>
</reference>
<protein>
    <recommendedName>
        <fullName evidence="10">Glycerol-3-phosphate acyltransferase</fullName>
    </recommendedName>
    <alternativeName>
        <fullName evidence="10">Acyl-PO4 G3P acyltransferase</fullName>
    </alternativeName>
    <alternativeName>
        <fullName evidence="10">Acyl-phosphate--glycerol-3-phosphate acyltransferase</fullName>
    </alternativeName>
    <alternativeName>
        <fullName evidence="10">G3P acyltransferase</fullName>
        <shortName evidence="10">GPAT</shortName>
        <ecNumber evidence="10">2.3.1.275</ecNumber>
    </alternativeName>
    <alternativeName>
        <fullName evidence="10">Lysophosphatidic acid synthase</fullName>
        <shortName evidence="10">LPA synthase</shortName>
    </alternativeName>
</protein>
<evidence type="ECO:0000256" key="4">
    <source>
        <dbReference type="ARBA" id="ARBA00022692"/>
    </source>
</evidence>
<evidence type="ECO:0000256" key="2">
    <source>
        <dbReference type="ARBA" id="ARBA00022516"/>
    </source>
</evidence>
<comment type="caution">
    <text evidence="10">Lacks conserved residue(s) required for the propagation of feature annotation.</text>
</comment>
<keyword evidence="2 10" id="KW-0444">Lipid biosynthesis</keyword>
<dbReference type="SMART" id="SM01207">
    <property type="entry name" value="G3P_acyltransf"/>
    <property type="match status" value="1"/>
</dbReference>
<evidence type="ECO:0000256" key="5">
    <source>
        <dbReference type="ARBA" id="ARBA00022989"/>
    </source>
</evidence>
<evidence type="ECO:0000256" key="10">
    <source>
        <dbReference type="HAMAP-Rule" id="MF_01043"/>
    </source>
</evidence>
<proteinExistence type="inferred from homology"/>
<comment type="subunit">
    <text evidence="10">Probably interacts with PlsX.</text>
</comment>
<comment type="function">
    <text evidence="10">Catalyzes the transfer of an acyl group from acyl-phosphate (acyl-PO(4)) to glycerol-3-phosphate (G3P) to form lysophosphatidic acid (LPA). This enzyme utilizes acyl-phosphate as fatty acyl donor, but not acyl-CoA or acyl-ACP.</text>
</comment>
<keyword evidence="12" id="KW-1185">Reference proteome</keyword>
<keyword evidence="1 10" id="KW-1003">Cell membrane</keyword>
<keyword evidence="11" id="KW-0012">Acyltransferase</keyword>
<dbReference type="UniPathway" id="UPA00085"/>
<dbReference type="OrthoDB" id="9777124at2"/>
<accession>A0A558DPC9</accession>
<sequence length="203" mass="21556">MMTNALLIIGAYLLGSLSSAIIVCRLMGLPDPRTQGSNNPGATNVLRIGGKKAAAITLLGDSLKGFFPVLAAKLIGVEPLILAAVAMAAFLGHLYPVFFRFEGGKGVATALGTQFGLSWQIGGVVALLWLFMAKGMNISSLAALVSMALAPVVVWFFWPAPELITMQIVMSLLLFWRHRSNIKNLLSGSEGKIKNEQGPESDA</sequence>
<comment type="similarity">
    <text evidence="10">Belongs to the PlsY family.</text>
</comment>
<dbReference type="NCBIfam" id="TIGR00023">
    <property type="entry name" value="glycerol-3-phosphate 1-O-acyltransferase PlsY"/>
    <property type="match status" value="1"/>
</dbReference>
<evidence type="ECO:0000256" key="3">
    <source>
        <dbReference type="ARBA" id="ARBA00022679"/>
    </source>
</evidence>
<keyword evidence="6 10" id="KW-0443">Lipid metabolism</keyword>
<dbReference type="InterPro" id="IPR003811">
    <property type="entry name" value="G3P_acylTferase_PlsY"/>
</dbReference>
<feature type="transmembrane region" description="Helical" evidence="10">
    <location>
        <begin position="111"/>
        <end position="132"/>
    </location>
</feature>
<comment type="catalytic activity">
    <reaction evidence="10">
        <text>an acyl phosphate + sn-glycerol 3-phosphate = a 1-acyl-sn-glycero-3-phosphate + phosphate</text>
        <dbReference type="Rhea" id="RHEA:34075"/>
        <dbReference type="ChEBI" id="CHEBI:43474"/>
        <dbReference type="ChEBI" id="CHEBI:57597"/>
        <dbReference type="ChEBI" id="CHEBI:57970"/>
        <dbReference type="ChEBI" id="CHEBI:59918"/>
        <dbReference type="EC" id="2.3.1.275"/>
    </reaction>
</comment>
<comment type="pathway">
    <text evidence="10">Lipid metabolism; phospholipid metabolism.</text>
</comment>
<dbReference type="GO" id="GO:0008654">
    <property type="term" value="P:phospholipid biosynthetic process"/>
    <property type="evidence" value="ECO:0007669"/>
    <property type="project" value="UniProtKB-UniRule"/>
</dbReference>
<organism evidence="11 12">
    <name type="scientific">Sedimenticola selenatireducens</name>
    <dbReference type="NCBI Taxonomy" id="191960"/>
    <lineage>
        <taxon>Bacteria</taxon>
        <taxon>Pseudomonadati</taxon>
        <taxon>Pseudomonadota</taxon>
        <taxon>Gammaproteobacteria</taxon>
        <taxon>Chromatiales</taxon>
        <taxon>Sedimenticolaceae</taxon>
        <taxon>Sedimenticola</taxon>
    </lineage>
</organism>
<evidence type="ECO:0000256" key="8">
    <source>
        <dbReference type="ARBA" id="ARBA00023209"/>
    </source>
</evidence>
<evidence type="ECO:0000313" key="11">
    <source>
        <dbReference type="EMBL" id="TVO78507.1"/>
    </source>
</evidence>
<dbReference type="EMBL" id="VMNH01000003">
    <property type="protein sequence ID" value="TVO78507.1"/>
    <property type="molecule type" value="Genomic_DNA"/>
</dbReference>
<dbReference type="PANTHER" id="PTHR30309:SF0">
    <property type="entry name" value="GLYCEROL-3-PHOSPHATE ACYLTRANSFERASE-RELATED"/>
    <property type="match status" value="1"/>
</dbReference>
<keyword evidence="8 10" id="KW-0594">Phospholipid biosynthesis</keyword>
<feature type="transmembrane region" description="Helical" evidence="10">
    <location>
        <begin position="80"/>
        <end position="99"/>
    </location>
</feature>
<dbReference type="EC" id="2.3.1.275" evidence="10"/>
<evidence type="ECO:0000313" key="12">
    <source>
        <dbReference type="Proteomes" id="UP000316649"/>
    </source>
</evidence>
<dbReference type="HAMAP" id="MF_01043">
    <property type="entry name" value="PlsY"/>
    <property type="match status" value="1"/>
</dbReference>
<dbReference type="GO" id="GO:0043772">
    <property type="term" value="F:acyl-phosphate glycerol-3-phosphate acyltransferase activity"/>
    <property type="evidence" value="ECO:0007669"/>
    <property type="project" value="UniProtKB-UniRule"/>
</dbReference>
<keyword evidence="4 10" id="KW-0812">Transmembrane</keyword>
<evidence type="ECO:0000256" key="7">
    <source>
        <dbReference type="ARBA" id="ARBA00023136"/>
    </source>
</evidence>
<keyword evidence="7 10" id="KW-0472">Membrane</keyword>
<dbReference type="Pfam" id="PF02660">
    <property type="entry name" value="G3P_acyltransf"/>
    <property type="match status" value="1"/>
</dbReference>